<comment type="caution">
    <text evidence="2">The sequence shown here is derived from an EMBL/GenBank/DDBJ whole genome shotgun (WGS) entry which is preliminary data.</text>
</comment>
<dbReference type="OrthoDB" id="1117234at2"/>
<keyword evidence="1" id="KW-0812">Transmembrane</keyword>
<accession>A0A4V2RW72</accession>
<reference evidence="2 3" key="1">
    <citation type="submission" date="2019-03" db="EMBL/GenBank/DDBJ databases">
        <title>Genomic Encyclopedia of Type Strains, Phase IV (KMG-IV): sequencing the most valuable type-strain genomes for metagenomic binning, comparative biology and taxonomic classification.</title>
        <authorList>
            <person name="Goeker M."/>
        </authorList>
    </citation>
    <scope>NUCLEOTIDE SEQUENCE [LARGE SCALE GENOMIC DNA]</scope>
    <source>
        <strain evidence="2 3">DSM 24179</strain>
    </source>
</reference>
<evidence type="ECO:0000313" key="3">
    <source>
        <dbReference type="Proteomes" id="UP000295221"/>
    </source>
</evidence>
<dbReference type="RefSeq" id="WP_132434425.1">
    <property type="nucleotide sequence ID" value="NZ_SLWK01000010.1"/>
</dbReference>
<sequence>MTNNKLQKTQFVLSSGAKLGAAQTVLLIITYVSGDLFSSPLLNLSWIIYGVLIYLYSKKYRDEILNGLISYGKGLGFGVKISMYSGIITGFFYFLMLQVFDPGLKDVIIAQSEETLLATGFSESYVESMRENIERGANAWTMFISSIINGIVAGFLVSLITSIFIKRKGDPFQEAMQDVQ</sequence>
<name>A0A4V2RW72_9BACT</name>
<dbReference type="Pfam" id="PF13858">
    <property type="entry name" value="DUF4199"/>
    <property type="match status" value="1"/>
</dbReference>
<dbReference type="EMBL" id="SLWK01000010">
    <property type="protein sequence ID" value="TCO07089.1"/>
    <property type="molecule type" value="Genomic_DNA"/>
</dbReference>
<protein>
    <submittedName>
        <fullName evidence="2">Uncharacterized protein DUF4199</fullName>
    </submittedName>
</protein>
<organism evidence="2 3">
    <name type="scientific">Natronoflexus pectinivorans</name>
    <dbReference type="NCBI Taxonomy" id="682526"/>
    <lineage>
        <taxon>Bacteria</taxon>
        <taxon>Pseudomonadati</taxon>
        <taxon>Bacteroidota</taxon>
        <taxon>Bacteroidia</taxon>
        <taxon>Marinilabiliales</taxon>
        <taxon>Marinilabiliaceae</taxon>
        <taxon>Natronoflexus</taxon>
    </lineage>
</organism>
<dbReference type="Proteomes" id="UP000295221">
    <property type="component" value="Unassembled WGS sequence"/>
</dbReference>
<feature type="transmembrane region" description="Helical" evidence="1">
    <location>
        <begin position="37"/>
        <end position="56"/>
    </location>
</feature>
<keyword evidence="3" id="KW-1185">Reference proteome</keyword>
<feature type="transmembrane region" description="Helical" evidence="1">
    <location>
        <begin position="77"/>
        <end position="96"/>
    </location>
</feature>
<dbReference type="InterPro" id="IPR025250">
    <property type="entry name" value="DUF4199"/>
</dbReference>
<evidence type="ECO:0000313" key="2">
    <source>
        <dbReference type="EMBL" id="TCO07089.1"/>
    </source>
</evidence>
<proteinExistence type="predicted"/>
<feature type="transmembrane region" description="Helical" evidence="1">
    <location>
        <begin position="12"/>
        <end position="31"/>
    </location>
</feature>
<evidence type="ECO:0000256" key="1">
    <source>
        <dbReference type="SAM" id="Phobius"/>
    </source>
</evidence>
<feature type="transmembrane region" description="Helical" evidence="1">
    <location>
        <begin position="139"/>
        <end position="165"/>
    </location>
</feature>
<gene>
    <name evidence="2" type="ORF">EV194_11092</name>
</gene>
<keyword evidence="1" id="KW-1133">Transmembrane helix</keyword>
<keyword evidence="1" id="KW-0472">Membrane</keyword>
<dbReference type="AlphaFoldDB" id="A0A4V2RW72"/>